<dbReference type="InterPro" id="IPR047548">
    <property type="entry name" value="Rcat_RBR_RNF14"/>
</dbReference>
<dbReference type="Pfam" id="PF00097">
    <property type="entry name" value="zf-C3HC4"/>
    <property type="match status" value="1"/>
</dbReference>
<dbReference type="SMART" id="SM00184">
    <property type="entry name" value="RING"/>
    <property type="match status" value="1"/>
</dbReference>
<dbReference type="GO" id="GO:0005737">
    <property type="term" value="C:cytoplasm"/>
    <property type="evidence" value="ECO:0007669"/>
    <property type="project" value="UniProtKB-ARBA"/>
</dbReference>
<evidence type="ECO:0000256" key="15">
    <source>
        <dbReference type="PROSITE-ProRule" id="PRU00175"/>
    </source>
</evidence>
<dbReference type="SUPFAM" id="SSF57850">
    <property type="entry name" value="RING/U-box"/>
    <property type="match status" value="3"/>
</dbReference>
<dbReference type="EMBL" id="BSXT01003077">
    <property type="protein sequence ID" value="GMF52337.1"/>
    <property type="molecule type" value="Genomic_DNA"/>
</dbReference>
<comment type="similarity">
    <text evidence="14">Belongs to the RBR family. RNF14 subfamily.</text>
</comment>
<keyword evidence="8" id="KW-0677">Repeat</keyword>
<comment type="catalytic activity">
    <reaction evidence="1">
        <text>[E2 ubiquitin-conjugating enzyme]-S-ubiquitinyl-L-cysteine + [acceptor protein]-L-lysine = [E2 ubiquitin-conjugating enzyme]-L-cysteine + [acceptor protein]-N(6)-ubiquitinyl-L-lysine.</text>
        <dbReference type="EC" id="2.3.2.31"/>
    </reaction>
</comment>
<evidence type="ECO:0000256" key="14">
    <source>
        <dbReference type="ARBA" id="ARBA00044508"/>
    </source>
</evidence>
<dbReference type="Pfam" id="PF22191">
    <property type="entry name" value="IBR_1"/>
    <property type="match status" value="1"/>
</dbReference>
<keyword evidence="20" id="KW-1185">Reference proteome</keyword>
<evidence type="ECO:0000256" key="16">
    <source>
        <dbReference type="SAM" id="Phobius"/>
    </source>
</evidence>
<evidence type="ECO:0000313" key="20">
    <source>
        <dbReference type="Proteomes" id="UP001165121"/>
    </source>
</evidence>
<evidence type="ECO:0000259" key="18">
    <source>
        <dbReference type="PROSITE" id="PS51873"/>
    </source>
</evidence>
<dbReference type="InterPro" id="IPR013083">
    <property type="entry name" value="Znf_RING/FYVE/PHD"/>
</dbReference>
<keyword evidence="10" id="KW-0833">Ubl conjugation pathway</keyword>
<dbReference type="InterPro" id="IPR002867">
    <property type="entry name" value="IBR_dom"/>
</dbReference>
<keyword evidence="6 16" id="KW-0812">Transmembrane</keyword>
<evidence type="ECO:0000256" key="1">
    <source>
        <dbReference type="ARBA" id="ARBA00001798"/>
    </source>
</evidence>
<evidence type="ECO:0000256" key="6">
    <source>
        <dbReference type="ARBA" id="ARBA00022692"/>
    </source>
</evidence>
<dbReference type="AlphaFoldDB" id="A0A9W6Y577"/>
<evidence type="ECO:0000256" key="7">
    <source>
        <dbReference type="ARBA" id="ARBA00022723"/>
    </source>
</evidence>
<evidence type="ECO:0000256" key="5">
    <source>
        <dbReference type="ARBA" id="ARBA00022679"/>
    </source>
</evidence>
<dbReference type="SMART" id="SM00647">
    <property type="entry name" value="IBR"/>
    <property type="match status" value="2"/>
</dbReference>
<evidence type="ECO:0000256" key="13">
    <source>
        <dbReference type="ARBA" id="ARBA00023136"/>
    </source>
</evidence>
<keyword evidence="13 16" id="KW-0472">Membrane</keyword>
<dbReference type="PANTHER" id="PTHR11685">
    <property type="entry name" value="RBR FAMILY RING FINGER AND IBR DOMAIN-CONTAINING"/>
    <property type="match status" value="1"/>
</dbReference>
<feature type="domain" description="RING-type" evidence="17">
    <location>
        <begin position="261"/>
        <end position="305"/>
    </location>
</feature>
<protein>
    <recommendedName>
        <fullName evidence="4">RBR-type E3 ubiquitin transferase</fullName>
        <ecNumber evidence="4">2.3.2.31</ecNumber>
    </recommendedName>
</protein>
<dbReference type="PROSITE" id="PS00518">
    <property type="entry name" value="ZF_RING_1"/>
    <property type="match status" value="1"/>
</dbReference>
<feature type="domain" description="RING-type" evidence="18">
    <location>
        <begin position="257"/>
        <end position="473"/>
    </location>
</feature>
<comment type="caution">
    <text evidence="19">The sequence shown here is derived from an EMBL/GenBank/DDBJ whole genome shotgun (WGS) entry which is preliminary data.</text>
</comment>
<evidence type="ECO:0000256" key="12">
    <source>
        <dbReference type="ARBA" id="ARBA00022989"/>
    </source>
</evidence>
<dbReference type="InterPro" id="IPR044066">
    <property type="entry name" value="TRIAD_supradom"/>
</dbReference>
<gene>
    <name evidence="19" type="ORF">Pfra01_002139800</name>
</gene>
<evidence type="ECO:0000256" key="9">
    <source>
        <dbReference type="ARBA" id="ARBA00022771"/>
    </source>
</evidence>
<evidence type="ECO:0000256" key="3">
    <source>
        <dbReference type="ARBA" id="ARBA00004906"/>
    </source>
</evidence>
<feature type="transmembrane region" description="Helical" evidence="16">
    <location>
        <begin position="476"/>
        <end position="498"/>
    </location>
</feature>
<dbReference type="Gene3D" id="3.30.40.10">
    <property type="entry name" value="Zinc/RING finger domain, C3HC4 (zinc finger)"/>
    <property type="match status" value="1"/>
</dbReference>
<dbReference type="CDD" id="cd20354">
    <property type="entry name" value="Rcat_RBR_RNF14"/>
    <property type="match status" value="1"/>
</dbReference>
<keyword evidence="9 15" id="KW-0863">Zinc-finger</keyword>
<keyword evidence="11" id="KW-0862">Zinc</keyword>
<evidence type="ECO:0000256" key="8">
    <source>
        <dbReference type="ARBA" id="ARBA00022737"/>
    </source>
</evidence>
<evidence type="ECO:0000256" key="11">
    <source>
        <dbReference type="ARBA" id="ARBA00022833"/>
    </source>
</evidence>
<dbReference type="EC" id="2.3.2.31" evidence="4"/>
<organism evidence="19 20">
    <name type="scientific">Phytophthora fragariaefolia</name>
    <dbReference type="NCBI Taxonomy" id="1490495"/>
    <lineage>
        <taxon>Eukaryota</taxon>
        <taxon>Sar</taxon>
        <taxon>Stramenopiles</taxon>
        <taxon>Oomycota</taxon>
        <taxon>Peronosporomycetes</taxon>
        <taxon>Peronosporales</taxon>
        <taxon>Peronosporaceae</taxon>
        <taxon>Phytophthora</taxon>
    </lineage>
</organism>
<dbReference type="GO" id="GO:0016567">
    <property type="term" value="P:protein ubiquitination"/>
    <property type="evidence" value="ECO:0007669"/>
    <property type="project" value="InterPro"/>
</dbReference>
<dbReference type="Gene3D" id="1.20.120.1750">
    <property type="match status" value="1"/>
</dbReference>
<dbReference type="InterPro" id="IPR001841">
    <property type="entry name" value="Znf_RING"/>
</dbReference>
<name>A0A9W6Y577_9STRA</name>
<dbReference type="InterPro" id="IPR031127">
    <property type="entry name" value="E3_UB_ligase_RBR"/>
</dbReference>
<keyword evidence="12 16" id="KW-1133">Transmembrane helix</keyword>
<sequence>MQLAASTRERAAHLAALYGSLRQLQTFSGEDERMRWRWRLHQLRRQQELDADDAWAAHVASLLAAMESQISALPVESDGRSARARAASAAAVVGEFRLSVEDADESVSNATSDMSATPARRGSVPIMETNGLATMEDSRRGSWQHMSSLVRAASGRTLGALTRASVRDRGRSLPLSSRMSMSEFDAEVGREEADEMSLAVAASTQPPSSIDQDEETETHALSLSLSSYRRQESNSLGHSVPNLLRSMASYLGLSMEETFLCQICYDYAPVSTSHALSVCGHSFCETCLKNYLEFKIKEGQVYPKCFFENPDDKTACKAEIAVTDIQSLVSDEVWQKYNKFKFNKEHELARQCPFCDHSQICAGSDSPECICEACNREFCFVHSNAHQGRTCAEYDKKMIAVEKLNNALISKISKPCPGCQNNVEKTGGCNQMKCVVCNTNFCWICLKIIDDSVFPEHFQVCYITGFCGTNWRLIHAYGLCCLFVLCCSGGMSVAVQAIKWQTPKGKELQKRASESFCGYFSSYSSARQHSCWPWCFVSCAVVSSPAQRTPVLRFVKPSRPASACPATCC</sequence>
<evidence type="ECO:0000313" key="19">
    <source>
        <dbReference type="EMBL" id="GMF52337.1"/>
    </source>
</evidence>
<dbReference type="FunFam" id="3.30.40.10:FF:000051">
    <property type="entry name" value="RBR-type E3 ubiquitin transferase"/>
    <property type="match status" value="1"/>
</dbReference>
<evidence type="ECO:0000256" key="4">
    <source>
        <dbReference type="ARBA" id="ARBA00012251"/>
    </source>
</evidence>
<dbReference type="PROSITE" id="PS50089">
    <property type="entry name" value="ZF_RING_2"/>
    <property type="match status" value="1"/>
</dbReference>
<dbReference type="Proteomes" id="UP001165121">
    <property type="component" value="Unassembled WGS sequence"/>
</dbReference>
<dbReference type="InterPro" id="IPR017907">
    <property type="entry name" value="Znf_RING_CS"/>
</dbReference>
<dbReference type="GO" id="GO:0061630">
    <property type="term" value="F:ubiquitin protein ligase activity"/>
    <property type="evidence" value="ECO:0007669"/>
    <property type="project" value="UniProtKB-EC"/>
</dbReference>
<evidence type="ECO:0000256" key="10">
    <source>
        <dbReference type="ARBA" id="ARBA00022786"/>
    </source>
</evidence>
<comment type="pathway">
    <text evidence="3">Protein modification; protein ubiquitination.</text>
</comment>
<keyword evidence="7" id="KW-0479">Metal-binding</keyword>
<evidence type="ECO:0000256" key="2">
    <source>
        <dbReference type="ARBA" id="ARBA00004167"/>
    </source>
</evidence>
<dbReference type="PROSITE" id="PS51873">
    <property type="entry name" value="TRIAD"/>
    <property type="match status" value="1"/>
</dbReference>
<comment type="subcellular location">
    <subcellularLocation>
        <location evidence="2">Membrane</location>
        <topology evidence="2">Single-pass membrane protein</topology>
    </subcellularLocation>
</comment>
<evidence type="ECO:0000259" key="17">
    <source>
        <dbReference type="PROSITE" id="PS50089"/>
    </source>
</evidence>
<dbReference type="GO" id="GO:0031090">
    <property type="term" value="C:organelle membrane"/>
    <property type="evidence" value="ECO:0007669"/>
    <property type="project" value="UniProtKB-ARBA"/>
</dbReference>
<accession>A0A9W6Y577</accession>
<dbReference type="GO" id="GO:0008270">
    <property type="term" value="F:zinc ion binding"/>
    <property type="evidence" value="ECO:0007669"/>
    <property type="project" value="UniProtKB-KW"/>
</dbReference>
<dbReference type="OrthoDB" id="205060at2759"/>
<dbReference type="FunFam" id="1.20.120.1750:FF:000110">
    <property type="entry name" value="RBR-type E3 ubiquitin transferase"/>
    <property type="match status" value="1"/>
</dbReference>
<keyword evidence="5" id="KW-0808">Transferase</keyword>
<proteinExistence type="inferred from homology"/>
<reference evidence="19" key="1">
    <citation type="submission" date="2023-04" db="EMBL/GenBank/DDBJ databases">
        <title>Phytophthora fragariaefolia NBRC 109709.</title>
        <authorList>
            <person name="Ichikawa N."/>
            <person name="Sato H."/>
            <person name="Tonouchi N."/>
        </authorList>
    </citation>
    <scope>NUCLEOTIDE SEQUENCE</scope>
    <source>
        <strain evidence="19">NBRC 109709</strain>
    </source>
</reference>
<dbReference type="InterPro" id="IPR018957">
    <property type="entry name" value="Znf_C3HC4_RING-type"/>
</dbReference>